<dbReference type="Pfam" id="PF01476">
    <property type="entry name" value="LysM"/>
    <property type="match status" value="1"/>
</dbReference>
<evidence type="ECO:0000259" key="1">
    <source>
        <dbReference type="PROSITE" id="PS51782"/>
    </source>
</evidence>
<proteinExistence type="predicted"/>
<sequence>MTNRIDQPRKLDLVGNPVLISGIGTGFEATLQYRVGDGHDEVSGHFDVGGGSGEHGQFQVQADVGQAAFRLDRLIVQVFEVSPKDGSEINLVSVPVIYGPRIVRGYYGYREHKVVKGDTLSSISKAFYGDPSQYQRIVRANPDQVTDPDVIVPGQVLRIPISA</sequence>
<name>A0A401WFU9_STREY</name>
<dbReference type="Gene3D" id="3.10.350.10">
    <property type="entry name" value="LysM domain"/>
    <property type="match status" value="1"/>
</dbReference>
<protein>
    <submittedName>
        <fullName evidence="2">Lectin</fullName>
    </submittedName>
</protein>
<dbReference type="AlphaFoldDB" id="A0A401WFU9"/>
<dbReference type="EMBL" id="BHZD01000001">
    <property type="protein sequence ID" value="GCD48160.1"/>
    <property type="molecule type" value="Genomic_DNA"/>
</dbReference>
<dbReference type="PANTHER" id="PTHR34700">
    <property type="entry name" value="POTASSIUM BINDING PROTEIN KBP"/>
    <property type="match status" value="1"/>
</dbReference>
<dbReference type="Proteomes" id="UP000286746">
    <property type="component" value="Unassembled WGS sequence"/>
</dbReference>
<evidence type="ECO:0000313" key="3">
    <source>
        <dbReference type="Proteomes" id="UP000286746"/>
    </source>
</evidence>
<dbReference type="PROSITE" id="PS51782">
    <property type="entry name" value="LYSM"/>
    <property type="match status" value="1"/>
</dbReference>
<comment type="caution">
    <text evidence="2">The sequence shown here is derived from an EMBL/GenBank/DDBJ whole genome shotgun (WGS) entry which is preliminary data.</text>
</comment>
<gene>
    <name evidence="2" type="ORF">GKJPGBOP_07956</name>
</gene>
<dbReference type="InterPro" id="IPR018392">
    <property type="entry name" value="LysM"/>
</dbReference>
<keyword evidence="3" id="KW-1185">Reference proteome</keyword>
<dbReference type="SMART" id="SM00257">
    <property type="entry name" value="LysM"/>
    <property type="match status" value="1"/>
</dbReference>
<dbReference type="InterPro" id="IPR036779">
    <property type="entry name" value="LysM_dom_sf"/>
</dbReference>
<accession>A0A401WFU9</accession>
<dbReference type="CDD" id="cd00118">
    <property type="entry name" value="LysM"/>
    <property type="match status" value="1"/>
</dbReference>
<evidence type="ECO:0000313" key="2">
    <source>
        <dbReference type="EMBL" id="GCD48160.1"/>
    </source>
</evidence>
<dbReference type="PANTHER" id="PTHR34700:SF4">
    <property type="entry name" value="PHAGE-LIKE ELEMENT PBSX PROTEIN XKDP"/>
    <property type="match status" value="1"/>
</dbReference>
<reference evidence="2 3" key="1">
    <citation type="submission" date="2018-11" db="EMBL/GenBank/DDBJ databases">
        <title>Whole genome sequence of Streptomyces paromomycinus NBRC 15454(T).</title>
        <authorList>
            <person name="Komaki H."/>
            <person name="Tamura T."/>
        </authorList>
    </citation>
    <scope>NUCLEOTIDE SEQUENCE [LARGE SCALE GENOMIC DNA]</scope>
    <source>
        <strain evidence="2 3">NBRC 15454</strain>
    </source>
</reference>
<dbReference type="InterPro" id="IPR018911">
    <property type="entry name" value="Gmad2_Ig-like_dom"/>
</dbReference>
<feature type="domain" description="LysM" evidence="1">
    <location>
        <begin position="110"/>
        <end position="159"/>
    </location>
</feature>
<dbReference type="InterPro" id="IPR052196">
    <property type="entry name" value="Bact_Kbp"/>
</dbReference>
<dbReference type="RefSeq" id="WP_125058127.1">
    <property type="nucleotide sequence ID" value="NZ_BHZD01000001.1"/>
</dbReference>
<dbReference type="SUPFAM" id="SSF54106">
    <property type="entry name" value="LysM domain"/>
    <property type="match status" value="1"/>
</dbReference>
<organism evidence="2 3">
    <name type="scientific">Streptomyces paromomycinus</name>
    <name type="common">Streptomyces rimosus subsp. paromomycinus</name>
    <dbReference type="NCBI Taxonomy" id="92743"/>
    <lineage>
        <taxon>Bacteria</taxon>
        <taxon>Bacillati</taxon>
        <taxon>Actinomycetota</taxon>
        <taxon>Actinomycetes</taxon>
        <taxon>Kitasatosporales</taxon>
        <taxon>Streptomycetaceae</taxon>
        <taxon>Streptomyces</taxon>
    </lineage>
</organism>
<dbReference type="Pfam" id="PF10648">
    <property type="entry name" value="Gmad2"/>
    <property type="match status" value="1"/>
</dbReference>